<evidence type="ECO:0000313" key="2">
    <source>
        <dbReference type="WBParaSite" id="nRc.2.0.1.t00946-RA"/>
    </source>
</evidence>
<evidence type="ECO:0000313" key="1">
    <source>
        <dbReference type="Proteomes" id="UP000887565"/>
    </source>
</evidence>
<dbReference type="AlphaFoldDB" id="A0A915HI06"/>
<organism evidence="1 2">
    <name type="scientific">Romanomermis culicivorax</name>
    <name type="common">Nematode worm</name>
    <dbReference type="NCBI Taxonomy" id="13658"/>
    <lineage>
        <taxon>Eukaryota</taxon>
        <taxon>Metazoa</taxon>
        <taxon>Ecdysozoa</taxon>
        <taxon>Nematoda</taxon>
        <taxon>Enoplea</taxon>
        <taxon>Dorylaimia</taxon>
        <taxon>Mermithida</taxon>
        <taxon>Mermithoidea</taxon>
        <taxon>Mermithidae</taxon>
        <taxon>Romanomermis</taxon>
    </lineage>
</organism>
<sequence>MVMDPNSTGMNEQLEELTIMFDTKGPVILRREVPRGSGCPIHANKRCCTTYLYLLYPTEQNGMQERIRTEGKYSRGTFQAVDEPSRFVGKGKYK</sequence>
<keyword evidence="1" id="KW-1185">Reference proteome</keyword>
<reference evidence="2" key="1">
    <citation type="submission" date="2022-11" db="UniProtKB">
        <authorList>
            <consortium name="WormBaseParasite"/>
        </authorList>
    </citation>
    <scope>IDENTIFICATION</scope>
</reference>
<protein>
    <submittedName>
        <fullName evidence="2">Uncharacterized protein</fullName>
    </submittedName>
</protein>
<dbReference type="Proteomes" id="UP000887565">
    <property type="component" value="Unplaced"/>
</dbReference>
<accession>A0A915HI06</accession>
<name>A0A915HI06_ROMCU</name>
<dbReference type="WBParaSite" id="nRc.2.0.1.t00946-RA">
    <property type="protein sequence ID" value="nRc.2.0.1.t00946-RA"/>
    <property type="gene ID" value="nRc.2.0.1.g00946"/>
</dbReference>
<proteinExistence type="predicted"/>